<evidence type="ECO:0000313" key="3">
    <source>
        <dbReference type="EMBL" id="CAB5023456.1"/>
    </source>
</evidence>
<evidence type="ECO:0000313" key="2">
    <source>
        <dbReference type="EMBL" id="CAB4964209.1"/>
    </source>
</evidence>
<name>A0A6J6BEQ8_9ZZZZ</name>
<organism evidence="1">
    <name type="scientific">freshwater metagenome</name>
    <dbReference type="NCBI Taxonomy" id="449393"/>
    <lineage>
        <taxon>unclassified sequences</taxon>
        <taxon>metagenomes</taxon>
        <taxon>ecological metagenomes</taxon>
    </lineage>
</organism>
<sequence>MNPKVGTVGTTLTGILNVDEKVPVSLKENLFEALTKKVVPPDWPSVSELMNSTEISTFAASPGWKSIFQLSSPFRMMLEAASYQR</sequence>
<reference evidence="1" key="1">
    <citation type="submission" date="2020-05" db="EMBL/GenBank/DDBJ databases">
        <authorList>
            <person name="Chiriac C."/>
            <person name="Salcher M."/>
            <person name="Ghai R."/>
            <person name="Kavagutti S V."/>
        </authorList>
    </citation>
    <scope>NUCLEOTIDE SEQUENCE</scope>
</reference>
<protein>
    <submittedName>
        <fullName evidence="1">Unannotated protein</fullName>
    </submittedName>
</protein>
<accession>A0A6J6BEQ8</accession>
<proteinExistence type="predicted"/>
<evidence type="ECO:0000313" key="1">
    <source>
        <dbReference type="EMBL" id="CAB4537452.1"/>
    </source>
</evidence>
<dbReference type="AlphaFoldDB" id="A0A6J6BEQ8"/>
<gene>
    <name evidence="1" type="ORF">UFOPK1380_00852</name>
    <name evidence="2" type="ORF">UFOPK3874_00760</name>
    <name evidence="3" type="ORF">UFOPK4095_01143</name>
</gene>
<dbReference type="EMBL" id="CAEZSC010000050">
    <property type="protein sequence ID" value="CAB4537452.1"/>
    <property type="molecule type" value="Genomic_DNA"/>
</dbReference>
<dbReference type="EMBL" id="CAFBNS010000136">
    <property type="protein sequence ID" value="CAB4964209.1"/>
    <property type="molecule type" value="Genomic_DNA"/>
</dbReference>
<dbReference type="EMBL" id="CAFBPI010000098">
    <property type="protein sequence ID" value="CAB5023456.1"/>
    <property type="molecule type" value="Genomic_DNA"/>
</dbReference>